<evidence type="ECO:0000313" key="1">
    <source>
        <dbReference type="EMBL" id="KZM83098.1"/>
    </source>
</evidence>
<proteinExistence type="predicted"/>
<accession>A0A175YIX0</accession>
<sequence length="77" mass="8400">MGLLDLRYEGIGGARIKCIEGHHNPNHIVQLGAPVNNTCETHKNIVVFLKVGGARAPWCPNVAPPLYEGDKVKQMLV</sequence>
<name>A0A175YIX0_DAUCS</name>
<reference evidence="1" key="1">
    <citation type="journal article" date="2016" name="Nat. Genet.">
        <title>A high-quality carrot genome assembly provides new insights into carotenoid accumulation and asterid genome evolution.</title>
        <authorList>
            <person name="Iorizzo M."/>
            <person name="Ellison S."/>
            <person name="Senalik D."/>
            <person name="Zeng P."/>
            <person name="Satapoomin P."/>
            <person name="Huang J."/>
            <person name="Bowman M."/>
            <person name="Iovene M."/>
            <person name="Sanseverino W."/>
            <person name="Cavagnaro P."/>
            <person name="Yildiz M."/>
            <person name="Macko-Podgorni A."/>
            <person name="Moranska E."/>
            <person name="Grzebelus E."/>
            <person name="Grzebelus D."/>
            <person name="Ashrafi H."/>
            <person name="Zheng Z."/>
            <person name="Cheng S."/>
            <person name="Spooner D."/>
            <person name="Van Deynze A."/>
            <person name="Simon P."/>
        </authorList>
    </citation>
    <scope>NUCLEOTIDE SEQUENCE [LARGE SCALE GENOMIC DNA]</scope>
    <source>
        <tissue evidence="1">Leaf</tissue>
    </source>
</reference>
<dbReference type="EMBL" id="LNRQ01000009">
    <property type="protein sequence ID" value="KZM83098.1"/>
    <property type="molecule type" value="Genomic_DNA"/>
</dbReference>
<keyword evidence="3" id="KW-1185">Reference proteome</keyword>
<dbReference type="Proteomes" id="UP000077755">
    <property type="component" value="Chromosome 9"/>
</dbReference>
<reference evidence="2" key="2">
    <citation type="submission" date="2022-03" db="EMBL/GenBank/DDBJ databases">
        <title>Draft title - Genomic analysis of global carrot germplasm unveils the trajectory of domestication and the origin of high carotenoid orange carrot.</title>
        <authorList>
            <person name="Iorizzo M."/>
            <person name="Ellison S."/>
            <person name="Senalik D."/>
            <person name="Macko-Podgorni A."/>
            <person name="Grzebelus D."/>
            <person name="Bostan H."/>
            <person name="Rolling W."/>
            <person name="Curaba J."/>
            <person name="Simon P."/>
        </authorList>
    </citation>
    <scope>NUCLEOTIDE SEQUENCE</scope>
    <source>
        <tissue evidence="2">Leaf</tissue>
    </source>
</reference>
<evidence type="ECO:0000313" key="3">
    <source>
        <dbReference type="Proteomes" id="UP000077755"/>
    </source>
</evidence>
<dbReference type="EMBL" id="CP093351">
    <property type="protein sequence ID" value="WOH16081.1"/>
    <property type="molecule type" value="Genomic_DNA"/>
</dbReference>
<dbReference type="AlphaFoldDB" id="A0A175YIX0"/>
<dbReference type="Gramene" id="KZM83098">
    <property type="protein sequence ID" value="KZM83098"/>
    <property type="gene ID" value="DCAR_030667"/>
</dbReference>
<protein>
    <submittedName>
        <fullName evidence="1">Uncharacterized protein</fullName>
    </submittedName>
</protein>
<evidence type="ECO:0000313" key="2">
    <source>
        <dbReference type="EMBL" id="WOH16081.1"/>
    </source>
</evidence>
<organism evidence="1">
    <name type="scientific">Daucus carota subsp. sativus</name>
    <name type="common">Carrot</name>
    <dbReference type="NCBI Taxonomy" id="79200"/>
    <lineage>
        <taxon>Eukaryota</taxon>
        <taxon>Viridiplantae</taxon>
        <taxon>Streptophyta</taxon>
        <taxon>Embryophyta</taxon>
        <taxon>Tracheophyta</taxon>
        <taxon>Spermatophyta</taxon>
        <taxon>Magnoliopsida</taxon>
        <taxon>eudicotyledons</taxon>
        <taxon>Gunneridae</taxon>
        <taxon>Pentapetalae</taxon>
        <taxon>asterids</taxon>
        <taxon>campanulids</taxon>
        <taxon>Apiales</taxon>
        <taxon>Apiaceae</taxon>
        <taxon>Apioideae</taxon>
        <taxon>Scandiceae</taxon>
        <taxon>Daucinae</taxon>
        <taxon>Daucus</taxon>
        <taxon>Daucus sect. Daucus</taxon>
    </lineage>
</organism>
<gene>
    <name evidence="1" type="ORF">DCAR_030667</name>
    <name evidence="2" type="ORF">DCAR_0935630</name>
</gene>